<evidence type="ECO:0000256" key="1">
    <source>
        <dbReference type="SAM" id="Phobius"/>
    </source>
</evidence>
<dbReference type="Proteomes" id="UP001194468">
    <property type="component" value="Unassembled WGS sequence"/>
</dbReference>
<keyword evidence="1" id="KW-0812">Transmembrane</keyword>
<evidence type="ECO:0000313" key="2">
    <source>
        <dbReference type="EMBL" id="KAF8436259.1"/>
    </source>
</evidence>
<name>A0AAD4GBS0_BOLED</name>
<reference evidence="2" key="1">
    <citation type="submission" date="2019-10" db="EMBL/GenBank/DDBJ databases">
        <authorList>
            <consortium name="DOE Joint Genome Institute"/>
            <person name="Kuo A."/>
            <person name="Miyauchi S."/>
            <person name="Kiss E."/>
            <person name="Drula E."/>
            <person name="Kohler A."/>
            <person name="Sanchez-Garcia M."/>
            <person name="Andreopoulos B."/>
            <person name="Barry K.W."/>
            <person name="Bonito G."/>
            <person name="Buee M."/>
            <person name="Carver A."/>
            <person name="Chen C."/>
            <person name="Cichocki N."/>
            <person name="Clum A."/>
            <person name="Culley D."/>
            <person name="Crous P.W."/>
            <person name="Fauchery L."/>
            <person name="Girlanda M."/>
            <person name="Hayes R."/>
            <person name="Keri Z."/>
            <person name="LaButti K."/>
            <person name="Lipzen A."/>
            <person name="Lombard V."/>
            <person name="Magnuson J."/>
            <person name="Maillard F."/>
            <person name="Morin E."/>
            <person name="Murat C."/>
            <person name="Nolan M."/>
            <person name="Ohm R."/>
            <person name="Pangilinan J."/>
            <person name="Pereira M."/>
            <person name="Perotto S."/>
            <person name="Peter M."/>
            <person name="Riley R."/>
            <person name="Sitrit Y."/>
            <person name="Stielow B."/>
            <person name="Szollosi G."/>
            <person name="Zifcakova L."/>
            <person name="Stursova M."/>
            <person name="Spatafora J.W."/>
            <person name="Tedersoo L."/>
            <person name="Vaario L.-M."/>
            <person name="Yamada A."/>
            <person name="Yan M."/>
            <person name="Wang P."/>
            <person name="Xu J."/>
            <person name="Bruns T."/>
            <person name="Baldrian P."/>
            <person name="Vilgalys R."/>
            <person name="Henrissat B."/>
            <person name="Grigoriev I.V."/>
            <person name="Hibbett D."/>
            <person name="Nagy L.G."/>
            <person name="Martin F.M."/>
        </authorList>
    </citation>
    <scope>NUCLEOTIDE SEQUENCE</scope>
    <source>
        <strain evidence="2">BED1</strain>
    </source>
</reference>
<keyword evidence="1" id="KW-0472">Membrane</keyword>
<proteinExistence type="predicted"/>
<dbReference type="AlphaFoldDB" id="A0AAD4GBS0"/>
<protein>
    <submittedName>
        <fullName evidence="2">Uncharacterized protein</fullName>
    </submittedName>
</protein>
<evidence type="ECO:0000313" key="3">
    <source>
        <dbReference type="Proteomes" id="UP001194468"/>
    </source>
</evidence>
<keyword evidence="3" id="KW-1185">Reference proteome</keyword>
<organism evidence="2 3">
    <name type="scientific">Boletus edulis BED1</name>
    <dbReference type="NCBI Taxonomy" id="1328754"/>
    <lineage>
        <taxon>Eukaryota</taxon>
        <taxon>Fungi</taxon>
        <taxon>Dikarya</taxon>
        <taxon>Basidiomycota</taxon>
        <taxon>Agaricomycotina</taxon>
        <taxon>Agaricomycetes</taxon>
        <taxon>Agaricomycetidae</taxon>
        <taxon>Boletales</taxon>
        <taxon>Boletineae</taxon>
        <taxon>Boletaceae</taxon>
        <taxon>Boletoideae</taxon>
        <taxon>Boletus</taxon>
    </lineage>
</organism>
<gene>
    <name evidence="2" type="ORF">L210DRAFT_3549194</name>
</gene>
<reference evidence="2" key="2">
    <citation type="journal article" date="2020" name="Nat. Commun.">
        <title>Large-scale genome sequencing of mycorrhizal fungi provides insights into the early evolution of symbiotic traits.</title>
        <authorList>
            <person name="Miyauchi S."/>
            <person name="Kiss E."/>
            <person name="Kuo A."/>
            <person name="Drula E."/>
            <person name="Kohler A."/>
            <person name="Sanchez-Garcia M."/>
            <person name="Morin E."/>
            <person name="Andreopoulos B."/>
            <person name="Barry K.W."/>
            <person name="Bonito G."/>
            <person name="Buee M."/>
            <person name="Carver A."/>
            <person name="Chen C."/>
            <person name="Cichocki N."/>
            <person name="Clum A."/>
            <person name="Culley D."/>
            <person name="Crous P.W."/>
            <person name="Fauchery L."/>
            <person name="Girlanda M."/>
            <person name="Hayes R.D."/>
            <person name="Keri Z."/>
            <person name="LaButti K."/>
            <person name="Lipzen A."/>
            <person name="Lombard V."/>
            <person name="Magnuson J."/>
            <person name="Maillard F."/>
            <person name="Murat C."/>
            <person name="Nolan M."/>
            <person name="Ohm R.A."/>
            <person name="Pangilinan J."/>
            <person name="Pereira M.F."/>
            <person name="Perotto S."/>
            <person name="Peter M."/>
            <person name="Pfister S."/>
            <person name="Riley R."/>
            <person name="Sitrit Y."/>
            <person name="Stielow J.B."/>
            <person name="Szollosi G."/>
            <person name="Zifcakova L."/>
            <person name="Stursova M."/>
            <person name="Spatafora J.W."/>
            <person name="Tedersoo L."/>
            <person name="Vaario L.M."/>
            <person name="Yamada A."/>
            <person name="Yan M."/>
            <person name="Wang P."/>
            <person name="Xu J."/>
            <person name="Bruns T."/>
            <person name="Baldrian P."/>
            <person name="Vilgalys R."/>
            <person name="Dunand C."/>
            <person name="Henrissat B."/>
            <person name="Grigoriev I.V."/>
            <person name="Hibbett D."/>
            <person name="Nagy L.G."/>
            <person name="Martin F.M."/>
        </authorList>
    </citation>
    <scope>NUCLEOTIDE SEQUENCE</scope>
    <source>
        <strain evidence="2">BED1</strain>
    </source>
</reference>
<dbReference type="EMBL" id="WHUW01000022">
    <property type="protein sequence ID" value="KAF8436259.1"/>
    <property type="molecule type" value="Genomic_DNA"/>
</dbReference>
<comment type="caution">
    <text evidence="2">The sequence shown here is derived from an EMBL/GenBank/DDBJ whole genome shotgun (WGS) entry which is preliminary data.</text>
</comment>
<accession>A0AAD4GBS0</accession>
<feature type="transmembrane region" description="Helical" evidence="1">
    <location>
        <begin position="50"/>
        <end position="68"/>
    </location>
</feature>
<sequence>MQRSYNIGPITTYMISCFNTKCSEVQPTEIGWFQVRGVVNWVTPSNSKTSVRLSYPLVVFFVAQYIMFRDQ</sequence>
<keyword evidence="1" id="KW-1133">Transmembrane helix</keyword>